<feature type="transmembrane region" description="Helical" evidence="1">
    <location>
        <begin position="48"/>
        <end position="66"/>
    </location>
</feature>
<feature type="transmembrane region" description="Helical" evidence="1">
    <location>
        <begin position="102"/>
        <end position="123"/>
    </location>
</feature>
<sequence>MMAANVVMIQHFGGLQRESHMIRCSFVVKFFRRARAGLNNDEIIIKRLLIHILLNATVLTSIHAITRNRFTTTLHVLILLPTSPVVLKIIDQFRGRLHIQQTFKVLIHRLMLQLLLLLIVIPFQANNSVQTLRRRIAVERWQQILQLQLIDRHQVEFVNRFEVNRRRL</sequence>
<accession>A0A8D8BL62</accession>
<organism evidence="2">
    <name type="scientific">Culex pipiens</name>
    <name type="common">House mosquito</name>
    <dbReference type="NCBI Taxonomy" id="7175"/>
    <lineage>
        <taxon>Eukaryota</taxon>
        <taxon>Metazoa</taxon>
        <taxon>Ecdysozoa</taxon>
        <taxon>Arthropoda</taxon>
        <taxon>Hexapoda</taxon>
        <taxon>Insecta</taxon>
        <taxon>Pterygota</taxon>
        <taxon>Neoptera</taxon>
        <taxon>Endopterygota</taxon>
        <taxon>Diptera</taxon>
        <taxon>Nematocera</taxon>
        <taxon>Culicoidea</taxon>
        <taxon>Culicidae</taxon>
        <taxon>Culicinae</taxon>
        <taxon>Culicini</taxon>
        <taxon>Culex</taxon>
        <taxon>Culex</taxon>
    </lineage>
</organism>
<proteinExistence type="predicted"/>
<protein>
    <submittedName>
        <fullName evidence="2">(northern house mosquito) hypothetical protein</fullName>
    </submittedName>
</protein>
<keyword evidence="1" id="KW-0472">Membrane</keyword>
<keyword evidence="1" id="KW-0812">Transmembrane</keyword>
<keyword evidence="1" id="KW-1133">Transmembrane helix</keyword>
<dbReference type="AlphaFoldDB" id="A0A8D8BL62"/>
<evidence type="ECO:0000313" key="2">
    <source>
        <dbReference type="EMBL" id="CAG6475552.1"/>
    </source>
</evidence>
<name>A0A8D8BL62_CULPI</name>
<dbReference type="EMBL" id="HBUE01076855">
    <property type="protein sequence ID" value="CAG6475552.1"/>
    <property type="molecule type" value="Transcribed_RNA"/>
</dbReference>
<reference evidence="2" key="1">
    <citation type="submission" date="2021-05" db="EMBL/GenBank/DDBJ databases">
        <authorList>
            <person name="Alioto T."/>
            <person name="Alioto T."/>
            <person name="Gomez Garrido J."/>
        </authorList>
    </citation>
    <scope>NUCLEOTIDE SEQUENCE</scope>
</reference>
<evidence type="ECO:0000256" key="1">
    <source>
        <dbReference type="SAM" id="Phobius"/>
    </source>
</evidence>